<dbReference type="InterPro" id="IPR036380">
    <property type="entry name" value="Isochorismatase-like_sf"/>
</dbReference>
<dbReference type="EMBL" id="JSVC01000011">
    <property type="protein sequence ID" value="KIC94622.1"/>
    <property type="molecule type" value="Genomic_DNA"/>
</dbReference>
<dbReference type="AlphaFoldDB" id="A0A0C1L3M2"/>
<dbReference type="CDD" id="cd01012">
    <property type="entry name" value="YcaC_related"/>
    <property type="match status" value="1"/>
</dbReference>
<dbReference type="PANTHER" id="PTHR43559:SF1">
    <property type="entry name" value="HYDROLASE"/>
    <property type="match status" value="1"/>
</dbReference>
<dbReference type="OrthoDB" id="9789777at2"/>
<protein>
    <submittedName>
        <fullName evidence="2">Amidase</fullName>
    </submittedName>
</protein>
<dbReference type="Pfam" id="PF00857">
    <property type="entry name" value="Isochorismatase"/>
    <property type="match status" value="1"/>
</dbReference>
<dbReference type="SUPFAM" id="SSF52499">
    <property type="entry name" value="Isochorismatase-like hydrolases"/>
    <property type="match status" value="1"/>
</dbReference>
<comment type="caution">
    <text evidence="2">The sequence shown here is derived from an EMBL/GenBank/DDBJ whole genome shotgun (WGS) entry which is preliminary data.</text>
</comment>
<dbReference type="PANTHER" id="PTHR43559">
    <property type="entry name" value="HYDROLASE YCAC-RELATED"/>
    <property type="match status" value="1"/>
</dbReference>
<dbReference type="InterPro" id="IPR000868">
    <property type="entry name" value="Isochorismatase-like_dom"/>
</dbReference>
<reference evidence="2 3" key="1">
    <citation type="submission" date="2014-11" db="EMBL/GenBank/DDBJ databases">
        <title>Genome sequence of Flavihumibacter solisilvae 3-3.</title>
        <authorList>
            <person name="Zhou G."/>
            <person name="Li M."/>
            <person name="Wang G."/>
        </authorList>
    </citation>
    <scope>NUCLEOTIDE SEQUENCE [LARGE SCALE GENOMIC DNA]</scope>
    <source>
        <strain evidence="2 3">3-3</strain>
    </source>
</reference>
<dbReference type="Proteomes" id="UP000031408">
    <property type="component" value="Unassembled WGS sequence"/>
</dbReference>
<evidence type="ECO:0000313" key="3">
    <source>
        <dbReference type="Proteomes" id="UP000031408"/>
    </source>
</evidence>
<evidence type="ECO:0000313" key="2">
    <source>
        <dbReference type="EMBL" id="KIC94622.1"/>
    </source>
</evidence>
<dbReference type="Gene3D" id="3.40.50.850">
    <property type="entry name" value="Isochorismatase-like"/>
    <property type="match status" value="1"/>
</dbReference>
<dbReference type="InterPro" id="IPR053152">
    <property type="entry name" value="Hydrolase_YcaC-like"/>
</dbReference>
<sequence length="210" mass="23501">MSSITPIRDPKTDHLLSPANSALILIDYQPLQVNSVRSMDHVELVKNIVTVSKVAKGFNVPIVLTTVNVESGINKPTIKHIKAVLPDVKEIDRTTVNSWEDKEFQDAVKALGKKKLVVCALWTEVCLSFPALDLIKEGYEVYAIVDAVGGTSTIAHETALRRMEQAGVQLISVTQYACELQRDWNRLDTKQVFFDALMENGSFFVETLRW</sequence>
<keyword evidence="3" id="KW-1185">Reference proteome</keyword>
<evidence type="ECO:0000259" key="1">
    <source>
        <dbReference type="Pfam" id="PF00857"/>
    </source>
</evidence>
<dbReference type="RefSeq" id="WP_039139853.1">
    <property type="nucleotide sequence ID" value="NZ_JSVC01000011.1"/>
</dbReference>
<gene>
    <name evidence="2" type="ORF">OI18_11035</name>
</gene>
<accession>A0A0C1L3M2</accession>
<name>A0A0C1L3M2_9BACT</name>
<organism evidence="2 3">
    <name type="scientific">Flavihumibacter solisilvae</name>
    <dbReference type="NCBI Taxonomy" id="1349421"/>
    <lineage>
        <taxon>Bacteria</taxon>
        <taxon>Pseudomonadati</taxon>
        <taxon>Bacteroidota</taxon>
        <taxon>Chitinophagia</taxon>
        <taxon>Chitinophagales</taxon>
        <taxon>Chitinophagaceae</taxon>
        <taxon>Flavihumibacter</taxon>
    </lineage>
</organism>
<feature type="domain" description="Isochorismatase-like" evidence="1">
    <location>
        <begin position="21"/>
        <end position="174"/>
    </location>
</feature>
<proteinExistence type="predicted"/>
<dbReference type="STRING" id="1349421.OI18_11035"/>